<dbReference type="PANTHER" id="PTHR43371:SF1">
    <property type="entry name" value="RIBONUCLEOSIDE-DIPHOSPHATE REDUCTASE"/>
    <property type="match status" value="1"/>
</dbReference>
<dbReference type="InterPro" id="IPR013509">
    <property type="entry name" value="RNR_lsu_N"/>
</dbReference>
<comment type="caution">
    <text evidence="6">The sequence shown here is derived from an EMBL/GenBank/DDBJ whole genome shotgun (WGS) entry which is preliminary data.</text>
</comment>
<feature type="domain" description="Ribonucleotide reductase large subunit N-terminal" evidence="5">
    <location>
        <begin position="17"/>
        <end position="83"/>
    </location>
</feature>
<proteinExistence type="predicted"/>
<evidence type="ECO:0000259" key="5">
    <source>
        <dbReference type="Pfam" id="PF00317"/>
    </source>
</evidence>
<evidence type="ECO:0000256" key="4">
    <source>
        <dbReference type="ARBA" id="ARBA00023285"/>
    </source>
</evidence>
<dbReference type="InterPro" id="IPR050862">
    <property type="entry name" value="RdRp_reductase_class-2"/>
</dbReference>
<dbReference type="GO" id="GO:0031419">
    <property type="term" value="F:cobalamin binding"/>
    <property type="evidence" value="ECO:0007669"/>
    <property type="project" value="UniProtKB-KW"/>
</dbReference>
<sequence>MKRDRFGRPQDLTTTQPISHDVLKEKYLKPGEDGLEDLYRRVARALASVEAEPERAKYEALFLGNLHAGAIGAGRIMSAAGTAIQATLINCFVQPVGDCIQGVDDEGNPGIYEALREAAETMRRGGGVGYDFSRIRPVEPKSRQPLPWRPGPAVTSMCLTSPVQRWRVQVHGVVRKWAFCGSTIPMYMSSSPPNGRQVDGTISTSLLAFRMHSCGRWMQISPGNWCIVPNREPG</sequence>
<comment type="cofactor">
    <cofactor evidence="1">
        <name>adenosylcob(III)alamin</name>
        <dbReference type="ChEBI" id="CHEBI:18408"/>
    </cofactor>
</comment>
<organism evidence="6">
    <name type="scientific">sediment metagenome</name>
    <dbReference type="NCBI Taxonomy" id="749907"/>
    <lineage>
        <taxon>unclassified sequences</taxon>
        <taxon>metagenomes</taxon>
        <taxon>ecological metagenomes</taxon>
    </lineage>
</organism>
<dbReference type="GO" id="GO:0009263">
    <property type="term" value="P:deoxyribonucleotide biosynthetic process"/>
    <property type="evidence" value="ECO:0007669"/>
    <property type="project" value="InterPro"/>
</dbReference>
<dbReference type="PANTHER" id="PTHR43371">
    <property type="entry name" value="VITAMIN B12-DEPENDENT RIBONUCLEOTIDE REDUCTASE"/>
    <property type="match status" value="1"/>
</dbReference>
<dbReference type="GO" id="GO:0005524">
    <property type="term" value="F:ATP binding"/>
    <property type="evidence" value="ECO:0007669"/>
    <property type="project" value="InterPro"/>
</dbReference>
<reference evidence="6" key="1">
    <citation type="submission" date="2010-07" db="EMBL/GenBank/DDBJ databases">
        <authorList>
            <consortium name="CONSOLIDER consortium CSD2007-00005"/>
            <person name="Guazzaroni M.-E."/>
            <person name="Richter M."/>
            <person name="Garcia-Salamanca A."/>
            <person name="Yarza P."/>
            <person name="Ferrer M."/>
        </authorList>
    </citation>
    <scope>NUCLEOTIDE SEQUENCE</scope>
</reference>
<protein>
    <recommendedName>
        <fullName evidence="5">Ribonucleotide reductase large subunit N-terminal domain-containing protein</fullName>
    </recommendedName>
</protein>
<dbReference type="GO" id="GO:0004748">
    <property type="term" value="F:ribonucleoside-diphosphate reductase activity, thioredoxin disulfide as acceptor"/>
    <property type="evidence" value="ECO:0007669"/>
    <property type="project" value="InterPro"/>
</dbReference>
<keyword evidence="4" id="KW-0170">Cobalt</keyword>
<dbReference type="EMBL" id="ADZX01000157">
    <property type="protein sequence ID" value="EFK97494.1"/>
    <property type="molecule type" value="Genomic_DNA"/>
</dbReference>
<keyword evidence="3" id="KW-0560">Oxidoreductase</keyword>
<dbReference type="Pfam" id="PF00317">
    <property type="entry name" value="Ribonuc_red_lgN"/>
    <property type="match status" value="1"/>
</dbReference>
<evidence type="ECO:0000256" key="3">
    <source>
        <dbReference type="ARBA" id="ARBA00023002"/>
    </source>
</evidence>
<evidence type="ECO:0000256" key="1">
    <source>
        <dbReference type="ARBA" id="ARBA00001922"/>
    </source>
</evidence>
<dbReference type="Gene3D" id="3.20.70.20">
    <property type="match status" value="1"/>
</dbReference>
<accession>D9PG20</accession>
<evidence type="ECO:0000256" key="2">
    <source>
        <dbReference type="ARBA" id="ARBA00022628"/>
    </source>
</evidence>
<dbReference type="AlphaFoldDB" id="D9PG20"/>
<evidence type="ECO:0000313" key="6">
    <source>
        <dbReference type="EMBL" id="EFK97494.1"/>
    </source>
</evidence>
<name>D9PG20_9ZZZZ</name>
<dbReference type="SUPFAM" id="SSF51998">
    <property type="entry name" value="PFL-like glycyl radical enzymes"/>
    <property type="match status" value="1"/>
</dbReference>
<keyword evidence="2" id="KW-0846">Cobalamin</keyword>
<reference evidence="6" key="2">
    <citation type="journal article" date="2011" name="Microb. Ecol.">
        <title>Taxonomic and Functional Metagenomic Profiling of the Microbial Community in the Anoxic Sediment of a Sub-saline Shallow Lake (Laguna de Carrizo, Central Spain).</title>
        <authorList>
            <person name="Ferrer M."/>
            <person name="Guazzaroni M.E."/>
            <person name="Richter M."/>
            <person name="Garcia-Salamanca A."/>
            <person name="Yarza P."/>
            <person name="Suarez-Suarez A."/>
            <person name="Solano J."/>
            <person name="Alcaide M."/>
            <person name="van Dillewijn P."/>
            <person name="Molina-Henares M.A."/>
            <person name="Lopez-Cortes N."/>
            <person name="Al-Ramahi Y."/>
            <person name="Guerrero C."/>
            <person name="Acosta A."/>
            <person name="de Eugenio L.I."/>
            <person name="Martinez V."/>
            <person name="Marques S."/>
            <person name="Rojo F."/>
            <person name="Santero E."/>
            <person name="Genilloud O."/>
            <person name="Perez-Perez J."/>
            <person name="Rossello-Mora R."/>
            <person name="Ramos J.L."/>
        </authorList>
    </citation>
    <scope>NUCLEOTIDE SEQUENCE</scope>
</reference>
<gene>
    <name evidence="6" type="ORF">LDC_0465</name>
</gene>